<dbReference type="EMBL" id="DS995704">
    <property type="protein sequence ID" value="EEQ31447.1"/>
    <property type="molecule type" value="Genomic_DNA"/>
</dbReference>
<dbReference type="HOGENOM" id="CLU_487413_0_0_1"/>
<reference evidence="3" key="1">
    <citation type="journal article" date="2012" name="MBio">
        <title>Comparative genome analysis of Trichophyton rubrum and related dermatophytes reveals candidate genes involved in infection.</title>
        <authorList>
            <person name="Martinez D.A."/>
            <person name="Oliver B.G."/>
            <person name="Graeser Y."/>
            <person name="Goldberg J.M."/>
            <person name="Li W."/>
            <person name="Martinez-Rossi N.M."/>
            <person name="Monod M."/>
            <person name="Shelest E."/>
            <person name="Barton R.C."/>
            <person name="Birch E."/>
            <person name="Brakhage A.A."/>
            <person name="Chen Z."/>
            <person name="Gurr S.J."/>
            <person name="Heiman D."/>
            <person name="Heitman J."/>
            <person name="Kosti I."/>
            <person name="Rossi A."/>
            <person name="Saif S."/>
            <person name="Samalova M."/>
            <person name="Saunders C.W."/>
            <person name="Shea T."/>
            <person name="Summerbell R.C."/>
            <person name="Xu J."/>
            <person name="Young S."/>
            <person name="Zeng Q."/>
            <person name="Birren B.W."/>
            <person name="Cuomo C.A."/>
            <person name="White T.C."/>
        </authorList>
    </citation>
    <scope>NUCLEOTIDE SEQUENCE [LARGE SCALE GENOMIC DNA]</scope>
    <source>
        <strain evidence="3">ATCC MYA-4605 / CBS 113480</strain>
    </source>
</reference>
<evidence type="ECO:0000313" key="2">
    <source>
        <dbReference type="EMBL" id="EEQ31447.1"/>
    </source>
</evidence>
<evidence type="ECO:0008006" key="4">
    <source>
        <dbReference type="Google" id="ProtNLM"/>
    </source>
</evidence>
<proteinExistence type="predicted"/>
<dbReference type="AlphaFoldDB" id="C5FPD1"/>
<dbReference type="InterPro" id="IPR039057">
    <property type="entry name" value="Spo22/ZIP4"/>
</dbReference>
<dbReference type="PANTHER" id="PTHR40375">
    <property type="entry name" value="SPORULATION-SPECIFIC PROTEIN 22"/>
    <property type="match status" value="1"/>
</dbReference>
<dbReference type="GeneID" id="9224599"/>
<sequence length="559" mass="63746">MAEGVDDWTCVFVSSLRADLTSILNETSDEATRLPPTTDLDEYISQPFPLNLTLLTQEDRKLLDDTGVEVWNACNLEFVKPERINKAENLRDMCKVIVIAFLLLECAIEDGVQSPDYIRLFDVGLKSAGRVIEIEMGHPDLAIKVFERLAGHDARISQIGSEELWKDPTEQLSKPSANPIPLSIQENPQWRAKAVHILCWIGIAKKNRCDSSAIEWLQRCYDIISMAEQDGFSEASKALRQSVLHELIRAKLELQKLTAEDSECIRNLLNDLQEDYGSEPSTWYLAFEVFHALGPYIVNGSVLCDNQLQSLIDKVEIESNFNSILHCIHKFWHWEPVLAYRIFQRLITEKIKYIKSDPSLLEKAILIYLRLCTFDSNSAEGLSQASMLLMLLYLDGPRTVEHGPDASHAARVIFLSKANICYGAKDFTFAFEWCKLTQHPAFMGLMKEDEAIIRRKIMFYALHLDNAVPLDFIDELAESNESFIYSHFMVYQYALKHDNLGLVKQSLKKIVRGTPLDFSIVYACIAYAESCEKTSMLCITFGELLDEYQKTMREAPLLK</sequence>
<dbReference type="STRING" id="554155.C5FPD1"/>
<keyword evidence="3" id="KW-1185">Reference proteome</keyword>
<dbReference type="GO" id="GO:0090173">
    <property type="term" value="P:regulation of synaptonemal complex assembly"/>
    <property type="evidence" value="ECO:0007669"/>
    <property type="project" value="InterPro"/>
</dbReference>
<evidence type="ECO:0000256" key="1">
    <source>
        <dbReference type="ARBA" id="ARBA00023254"/>
    </source>
</evidence>
<dbReference type="PANTHER" id="PTHR40375:SF2">
    <property type="entry name" value="SPORULATION-SPECIFIC PROTEIN 22"/>
    <property type="match status" value="1"/>
</dbReference>
<dbReference type="GO" id="GO:0051321">
    <property type="term" value="P:meiotic cell cycle"/>
    <property type="evidence" value="ECO:0007669"/>
    <property type="project" value="UniProtKB-KW"/>
</dbReference>
<dbReference type="OrthoDB" id="65716at2759"/>
<dbReference type="Pfam" id="PF08631">
    <property type="entry name" value="SPO22"/>
    <property type="match status" value="1"/>
</dbReference>
<gene>
    <name evidence="2" type="ORF">MCYG_04266</name>
</gene>
<dbReference type="eggNOG" id="KOG4814">
    <property type="taxonomic scope" value="Eukaryota"/>
</dbReference>
<keyword evidence="1" id="KW-0469">Meiosis</keyword>
<accession>C5FPD1</accession>
<organism evidence="2 3">
    <name type="scientific">Arthroderma otae (strain ATCC MYA-4605 / CBS 113480)</name>
    <name type="common">Microsporum canis</name>
    <dbReference type="NCBI Taxonomy" id="554155"/>
    <lineage>
        <taxon>Eukaryota</taxon>
        <taxon>Fungi</taxon>
        <taxon>Dikarya</taxon>
        <taxon>Ascomycota</taxon>
        <taxon>Pezizomycotina</taxon>
        <taxon>Eurotiomycetes</taxon>
        <taxon>Eurotiomycetidae</taxon>
        <taxon>Onygenales</taxon>
        <taxon>Arthrodermataceae</taxon>
        <taxon>Microsporum</taxon>
    </lineage>
</organism>
<evidence type="ECO:0000313" key="3">
    <source>
        <dbReference type="Proteomes" id="UP000002035"/>
    </source>
</evidence>
<dbReference type="Proteomes" id="UP000002035">
    <property type="component" value="Unassembled WGS sequence"/>
</dbReference>
<name>C5FPD1_ARTOC</name>
<dbReference type="InterPro" id="IPR013940">
    <property type="entry name" value="Spo22/ZIP4/TEX11"/>
</dbReference>
<protein>
    <recommendedName>
        <fullName evidence="4">Protein ZIP4 homolog</fullName>
    </recommendedName>
</protein>
<dbReference type="RefSeq" id="XP_002846529.1">
    <property type="nucleotide sequence ID" value="XM_002846483.1"/>
</dbReference>
<dbReference type="VEuPathDB" id="FungiDB:MCYG_04266"/>